<dbReference type="GO" id="GO:0004665">
    <property type="term" value="F:prephenate dehydrogenase (NADP+) activity"/>
    <property type="evidence" value="ECO:0007669"/>
    <property type="project" value="InterPro"/>
</dbReference>
<evidence type="ECO:0000256" key="1">
    <source>
        <dbReference type="ARBA" id="ARBA00023002"/>
    </source>
</evidence>
<dbReference type="GO" id="GO:0070403">
    <property type="term" value="F:NAD+ binding"/>
    <property type="evidence" value="ECO:0007669"/>
    <property type="project" value="InterPro"/>
</dbReference>
<dbReference type="GO" id="GO:0047794">
    <property type="term" value="F:cyclohexadienyl dehydrogenase activity"/>
    <property type="evidence" value="ECO:0007669"/>
    <property type="project" value="UniProtKB-EC"/>
</dbReference>
<keyword evidence="4" id="KW-1185">Reference proteome</keyword>
<evidence type="ECO:0000313" key="3">
    <source>
        <dbReference type="EMBL" id="BBE42672.1"/>
    </source>
</evidence>
<evidence type="ECO:0000313" key="4">
    <source>
        <dbReference type="Proteomes" id="UP000509448"/>
    </source>
</evidence>
<accession>A0A4P2VHI1</accession>
<dbReference type="OrthoDB" id="24743at2157"/>
<organism evidence="3 4">
    <name type="scientific">Conexivisphaera calida</name>
    <dbReference type="NCBI Taxonomy" id="1874277"/>
    <lineage>
        <taxon>Archaea</taxon>
        <taxon>Nitrososphaerota</taxon>
        <taxon>Conexivisphaeria</taxon>
        <taxon>Conexivisphaerales</taxon>
        <taxon>Conexivisphaeraceae</taxon>
        <taxon>Conexivisphaera</taxon>
    </lineage>
</organism>
<feature type="domain" description="Prephenate/arogenate dehydrogenase" evidence="2">
    <location>
        <begin position="1"/>
        <end position="266"/>
    </location>
</feature>
<dbReference type="PANTHER" id="PTHR21363">
    <property type="entry name" value="PREPHENATE DEHYDROGENASE"/>
    <property type="match status" value="1"/>
</dbReference>
<dbReference type="GeneID" id="55585096"/>
<dbReference type="Proteomes" id="UP000509448">
    <property type="component" value="Chromosome"/>
</dbReference>
<dbReference type="InterPro" id="IPR046826">
    <property type="entry name" value="PDH_N"/>
</dbReference>
<evidence type="ECO:0000259" key="2">
    <source>
        <dbReference type="PROSITE" id="PS51176"/>
    </source>
</evidence>
<name>A0A4P2VHI1_9ARCH</name>
<dbReference type="AlphaFoldDB" id="A0A4P2VHI1"/>
<reference evidence="3 4" key="1">
    <citation type="journal article" date="2019" name="ISME J.">
        <title>Isolation and characterization of a thermophilic sulfur- and iron-reducing thaumarchaeote from a terrestrial acidic hot spring.</title>
        <authorList>
            <person name="Kato S."/>
            <person name="Itoh T."/>
            <person name="Yuki M."/>
            <person name="Nagamori M."/>
            <person name="Ohnishi M."/>
            <person name="Uematsu K."/>
            <person name="Suzuki K."/>
            <person name="Takashina T."/>
            <person name="Ohkuma M."/>
        </authorList>
    </citation>
    <scope>NUCLEOTIDE SEQUENCE [LARGE SCALE GENOMIC DNA]</scope>
    <source>
        <strain evidence="3 4">NAS-02</strain>
    </source>
</reference>
<dbReference type="PROSITE" id="PS51176">
    <property type="entry name" value="PDH_ADH"/>
    <property type="match status" value="1"/>
</dbReference>
<dbReference type="KEGG" id="ccai:NAS2_1283"/>
<proteinExistence type="predicted"/>
<dbReference type="InterPro" id="IPR036291">
    <property type="entry name" value="NAD(P)-bd_dom_sf"/>
</dbReference>
<dbReference type="SUPFAM" id="SSF51735">
    <property type="entry name" value="NAD(P)-binding Rossmann-fold domains"/>
    <property type="match status" value="1"/>
</dbReference>
<dbReference type="EMBL" id="AP018732">
    <property type="protein sequence ID" value="BBE42672.1"/>
    <property type="molecule type" value="Genomic_DNA"/>
</dbReference>
<dbReference type="InterPro" id="IPR050812">
    <property type="entry name" value="Preph/Arog_dehydrog"/>
</dbReference>
<dbReference type="GO" id="GO:0006571">
    <property type="term" value="P:tyrosine biosynthetic process"/>
    <property type="evidence" value="ECO:0007669"/>
    <property type="project" value="InterPro"/>
</dbReference>
<dbReference type="GO" id="GO:0008977">
    <property type="term" value="F:prephenate dehydrogenase (NAD+) activity"/>
    <property type="evidence" value="ECO:0007669"/>
    <property type="project" value="InterPro"/>
</dbReference>
<protein>
    <submittedName>
        <fullName evidence="3">Arogenate dehydrogenase</fullName>
        <ecNumber evidence="3">1.3.1.43</ecNumber>
    </submittedName>
</protein>
<dbReference type="EC" id="1.3.1.43" evidence="3"/>
<dbReference type="Gene3D" id="3.40.50.720">
    <property type="entry name" value="NAD(P)-binding Rossmann-like Domain"/>
    <property type="match status" value="1"/>
</dbReference>
<dbReference type="PANTHER" id="PTHR21363:SF0">
    <property type="entry name" value="PREPHENATE DEHYDROGENASE [NADP(+)]"/>
    <property type="match status" value="1"/>
</dbReference>
<dbReference type="InterPro" id="IPR003099">
    <property type="entry name" value="Prephen_DH"/>
</dbReference>
<keyword evidence="1 3" id="KW-0560">Oxidoreductase</keyword>
<gene>
    <name evidence="3" type="ORF">NAS2_1283</name>
</gene>
<dbReference type="Pfam" id="PF02153">
    <property type="entry name" value="PDH_N"/>
    <property type="match status" value="1"/>
</dbReference>
<sequence>MRILVLGLGRMGLLLASALSSAGHEVRGYDPSGVARERASLSGISIVESPEPEDYDAVLAAVPLDRSPAIAREMCPRIRRGGIYADVSTLKAEVNTVLRSIGPGAIKVSVHPLFGRGASGIVGRPIVLTPVEDADRESGAAAGLFRGAKIIVMDESEHDDAVARSIALPHLLGYLFRAASREGPSIPSTSRRLQELAAAVEVEDPELTAQLISRSPAAARVLRDLEEALSAIRSAGDPAQILRSLRDDWSDRESLYELAYRALDSL</sequence>
<dbReference type="RefSeq" id="WP_174448884.1">
    <property type="nucleotide sequence ID" value="NZ_AP018732.1"/>
</dbReference>